<evidence type="ECO:0008006" key="3">
    <source>
        <dbReference type="Google" id="ProtNLM"/>
    </source>
</evidence>
<proteinExistence type="predicted"/>
<comment type="caution">
    <text evidence="1">The sequence shown here is derived from an EMBL/GenBank/DDBJ whole genome shotgun (WGS) entry which is preliminary data.</text>
</comment>
<dbReference type="SUPFAM" id="SSF48726">
    <property type="entry name" value="Immunoglobulin"/>
    <property type="match status" value="1"/>
</dbReference>
<gene>
    <name evidence="1" type="ORF">AVEN_61024_1</name>
</gene>
<sequence length="170" mass="18825">DLPWNMVIGNGGHEFRVSPITETDMYANYFTAVVHYQYGTPTRKLHFVIRTIANEVGELYPGATMTLHVPSFISLPSEGMTFNWTLNGGVRSSLPSNMRPSPSGASLRISELRKEQEGIVVCFIYSNIGVQAAIVSFNIEQVESGKLNLYQTFTSVAKFIFEGSTDAVYS</sequence>
<evidence type="ECO:0000313" key="2">
    <source>
        <dbReference type="Proteomes" id="UP000499080"/>
    </source>
</evidence>
<evidence type="ECO:0000313" key="1">
    <source>
        <dbReference type="EMBL" id="GBN35351.1"/>
    </source>
</evidence>
<dbReference type="Proteomes" id="UP000499080">
    <property type="component" value="Unassembled WGS sequence"/>
</dbReference>
<dbReference type="InterPro" id="IPR036179">
    <property type="entry name" value="Ig-like_dom_sf"/>
</dbReference>
<keyword evidence="2" id="KW-1185">Reference proteome</keyword>
<protein>
    <recommendedName>
        <fullName evidence="3">Ig-like domain-containing protein</fullName>
    </recommendedName>
</protein>
<dbReference type="OrthoDB" id="6436952at2759"/>
<accession>A0A4Y2N7S3</accession>
<feature type="non-terminal residue" evidence="1">
    <location>
        <position position="1"/>
    </location>
</feature>
<dbReference type="AlphaFoldDB" id="A0A4Y2N7S3"/>
<reference evidence="1 2" key="1">
    <citation type="journal article" date="2019" name="Sci. Rep.">
        <title>Orb-weaving spider Araneus ventricosus genome elucidates the spidroin gene catalogue.</title>
        <authorList>
            <person name="Kono N."/>
            <person name="Nakamura H."/>
            <person name="Ohtoshi R."/>
            <person name="Moran D.A.P."/>
            <person name="Shinohara A."/>
            <person name="Yoshida Y."/>
            <person name="Fujiwara M."/>
            <person name="Mori M."/>
            <person name="Tomita M."/>
            <person name="Arakawa K."/>
        </authorList>
    </citation>
    <scope>NUCLEOTIDE SEQUENCE [LARGE SCALE GENOMIC DNA]</scope>
</reference>
<dbReference type="EMBL" id="BGPR01126691">
    <property type="protein sequence ID" value="GBN35351.1"/>
    <property type="molecule type" value="Genomic_DNA"/>
</dbReference>
<organism evidence="1 2">
    <name type="scientific">Araneus ventricosus</name>
    <name type="common">Orbweaver spider</name>
    <name type="synonym">Epeira ventricosa</name>
    <dbReference type="NCBI Taxonomy" id="182803"/>
    <lineage>
        <taxon>Eukaryota</taxon>
        <taxon>Metazoa</taxon>
        <taxon>Ecdysozoa</taxon>
        <taxon>Arthropoda</taxon>
        <taxon>Chelicerata</taxon>
        <taxon>Arachnida</taxon>
        <taxon>Araneae</taxon>
        <taxon>Araneomorphae</taxon>
        <taxon>Entelegynae</taxon>
        <taxon>Araneoidea</taxon>
        <taxon>Araneidae</taxon>
        <taxon>Araneus</taxon>
    </lineage>
</organism>
<name>A0A4Y2N7S3_ARAVE</name>